<name>A0A037ZGU4_9RHOB</name>
<evidence type="ECO:0000259" key="7">
    <source>
        <dbReference type="PROSITE" id="PS51007"/>
    </source>
</evidence>
<dbReference type="SUPFAM" id="SSF46626">
    <property type="entry name" value="Cytochrome c"/>
    <property type="match status" value="1"/>
</dbReference>
<dbReference type="InterPro" id="IPR036909">
    <property type="entry name" value="Cyt_c-like_dom_sf"/>
</dbReference>
<evidence type="ECO:0000256" key="6">
    <source>
        <dbReference type="PROSITE-ProRule" id="PRU00433"/>
    </source>
</evidence>
<keyword evidence="5 6" id="KW-0408">Iron</keyword>
<evidence type="ECO:0000256" key="3">
    <source>
        <dbReference type="ARBA" id="ARBA00022723"/>
    </source>
</evidence>
<dbReference type="RefSeq" id="WP_035262742.1">
    <property type="nucleotide sequence ID" value="NZ_JFKE01000012.1"/>
</dbReference>
<dbReference type="PANTHER" id="PTHR37823:SF1">
    <property type="entry name" value="CYTOCHROME C-553-LIKE"/>
    <property type="match status" value="1"/>
</dbReference>
<evidence type="ECO:0000256" key="4">
    <source>
        <dbReference type="ARBA" id="ARBA00022982"/>
    </source>
</evidence>
<evidence type="ECO:0000256" key="2">
    <source>
        <dbReference type="ARBA" id="ARBA00022617"/>
    </source>
</evidence>
<dbReference type="PROSITE" id="PS51007">
    <property type="entry name" value="CYTC"/>
    <property type="match status" value="1"/>
</dbReference>
<feature type="domain" description="Cytochrome c" evidence="7">
    <location>
        <begin position="51"/>
        <end position="137"/>
    </location>
</feature>
<keyword evidence="9" id="KW-1185">Reference proteome</keyword>
<dbReference type="Proteomes" id="UP000026249">
    <property type="component" value="Unassembled WGS sequence"/>
</dbReference>
<keyword evidence="3 6" id="KW-0479">Metal-binding</keyword>
<dbReference type="GO" id="GO:0046872">
    <property type="term" value="F:metal ion binding"/>
    <property type="evidence" value="ECO:0007669"/>
    <property type="project" value="UniProtKB-KW"/>
</dbReference>
<sequence length="143" mass="15150">MNKKYIVIGACAVAAVAAYLVLRPGPAEEVAQAAPVEGNAIVAIQMPQIDGNAAIGQRIFENTCTACHGTNAVGVEGAGPPLIHVIYEPSHHADESFQRAVAVGVRSHHWRFGDMPPVEGLTRGDVAMVISYIREIQRANGIN</sequence>
<comment type="caution">
    <text evidence="8">The sequence shown here is derived from an EMBL/GenBank/DDBJ whole genome shotgun (WGS) entry which is preliminary data.</text>
</comment>
<dbReference type="GO" id="GO:0020037">
    <property type="term" value="F:heme binding"/>
    <property type="evidence" value="ECO:0007669"/>
    <property type="project" value="InterPro"/>
</dbReference>
<dbReference type="Pfam" id="PF00034">
    <property type="entry name" value="Cytochrom_C"/>
    <property type="match status" value="1"/>
</dbReference>
<dbReference type="AlphaFoldDB" id="A0A037ZGU4"/>
<evidence type="ECO:0000256" key="5">
    <source>
        <dbReference type="ARBA" id="ARBA00023004"/>
    </source>
</evidence>
<proteinExistence type="predicted"/>
<dbReference type="Gene3D" id="1.10.760.10">
    <property type="entry name" value="Cytochrome c-like domain"/>
    <property type="match status" value="1"/>
</dbReference>
<reference evidence="8 9" key="1">
    <citation type="submission" date="2014-03" db="EMBL/GenBank/DDBJ databases">
        <title>Draft Genome Sequence of Actibacterium mucosum KCTC 23349, a Marine Alphaproteobacterium with Complex Ionic Requirements Isolated from Mediterranean Seawater at Malvarrosa Beach, Valencia, Spain.</title>
        <authorList>
            <person name="Arahal D.R."/>
            <person name="Shao Z."/>
            <person name="Lai Q."/>
            <person name="Pujalte M.J."/>
        </authorList>
    </citation>
    <scope>NUCLEOTIDE SEQUENCE [LARGE SCALE GENOMIC DNA]</scope>
    <source>
        <strain evidence="8 9">KCTC 23349</strain>
    </source>
</reference>
<dbReference type="InterPro" id="IPR051811">
    <property type="entry name" value="Cytochrome_c550/c551-like"/>
</dbReference>
<dbReference type="OrthoDB" id="7854060at2"/>
<dbReference type="EMBL" id="JFKE01000012">
    <property type="protein sequence ID" value="KAJ54015.1"/>
    <property type="molecule type" value="Genomic_DNA"/>
</dbReference>
<keyword evidence="1" id="KW-0813">Transport</keyword>
<dbReference type="STRING" id="1454373.ACMU_04415"/>
<protein>
    <submittedName>
        <fullName evidence="8">Cytochrome C</fullName>
    </submittedName>
</protein>
<dbReference type="GO" id="GO:0009055">
    <property type="term" value="F:electron transfer activity"/>
    <property type="evidence" value="ECO:0007669"/>
    <property type="project" value="InterPro"/>
</dbReference>
<dbReference type="InterPro" id="IPR009056">
    <property type="entry name" value="Cyt_c-like_dom"/>
</dbReference>
<keyword evidence="2 6" id="KW-0349">Heme</keyword>
<gene>
    <name evidence="8" type="ORF">ACMU_04415</name>
</gene>
<evidence type="ECO:0000313" key="9">
    <source>
        <dbReference type="Proteomes" id="UP000026249"/>
    </source>
</evidence>
<keyword evidence="4" id="KW-0249">Electron transport</keyword>
<evidence type="ECO:0000256" key="1">
    <source>
        <dbReference type="ARBA" id="ARBA00022448"/>
    </source>
</evidence>
<evidence type="ECO:0000313" key="8">
    <source>
        <dbReference type="EMBL" id="KAJ54015.1"/>
    </source>
</evidence>
<organism evidence="8 9">
    <name type="scientific">Actibacterium mucosum KCTC 23349</name>
    <dbReference type="NCBI Taxonomy" id="1454373"/>
    <lineage>
        <taxon>Bacteria</taxon>
        <taxon>Pseudomonadati</taxon>
        <taxon>Pseudomonadota</taxon>
        <taxon>Alphaproteobacteria</taxon>
        <taxon>Rhodobacterales</taxon>
        <taxon>Roseobacteraceae</taxon>
        <taxon>Actibacterium</taxon>
    </lineage>
</organism>
<accession>A0A037ZGU4</accession>
<dbReference type="PANTHER" id="PTHR37823">
    <property type="entry name" value="CYTOCHROME C-553-LIKE"/>
    <property type="match status" value="1"/>
</dbReference>